<evidence type="ECO:0000313" key="2">
    <source>
        <dbReference type="Proteomes" id="UP000237846"/>
    </source>
</evidence>
<comment type="caution">
    <text evidence="1">The sequence shown here is derived from an EMBL/GenBank/DDBJ whole genome shotgun (WGS) entry which is preliminary data.</text>
</comment>
<organism evidence="1 2">
    <name type="scientific">Allonocardiopsis opalescens</name>
    <dbReference type="NCBI Taxonomy" id="1144618"/>
    <lineage>
        <taxon>Bacteria</taxon>
        <taxon>Bacillati</taxon>
        <taxon>Actinomycetota</taxon>
        <taxon>Actinomycetes</taxon>
        <taxon>Streptosporangiales</taxon>
        <taxon>Allonocardiopsis</taxon>
    </lineage>
</organism>
<evidence type="ECO:0000313" key="1">
    <source>
        <dbReference type="EMBL" id="PRY01560.1"/>
    </source>
</evidence>
<keyword evidence="2" id="KW-1185">Reference proteome</keyword>
<dbReference type="AlphaFoldDB" id="A0A2T0QCG6"/>
<dbReference type="EMBL" id="PVZC01000001">
    <property type="protein sequence ID" value="PRY01560.1"/>
    <property type="molecule type" value="Genomic_DNA"/>
</dbReference>
<dbReference type="Proteomes" id="UP000237846">
    <property type="component" value="Unassembled WGS sequence"/>
</dbReference>
<reference evidence="1 2" key="1">
    <citation type="submission" date="2018-03" db="EMBL/GenBank/DDBJ databases">
        <title>Genomic Encyclopedia of Archaeal and Bacterial Type Strains, Phase II (KMG-II): from individual species to whole genera.</title>
        <authorList>
            <person name="Goeker M."/>
        </authorList>
    </citation>
    <scope>NUCLEOTIDE SEQUENCE [LARGE SCALE GENOMIC DNA]</scope>
    <source>
        <strain evidence="1 2">DSM 45601</strain>
    </source>
</reference>
<sequence length="133" mass="13804">MGSDEFARRLIELLTAGAEGDRPGLTGLARRLDELLDAAGPGIGSGSPLPQGDPALADDAREAVRAVMTGPTVGTQLAGLAVLAHLLTARGAYAQVLAAGAWWADEAGTPPPRSGPQQDRIVLWWAADYRHQG</sequence>
<protein>
    <submittedName>
        <fullName evidence="1">Uncharacterized protein</fullName>
    </submittedName>
</protein>
<gene>
    <name evidence="1" type="ORF">CLV72_101143</name>
</gene>
<proteinExistence type="predicted"/>
<dbReference type="RefSeq" id="WP_106237480.1">
    <property type="nucleotide sequence ID" value="NZ_PVZC01000001.1"/>
</dbReference>
<name>A0A2T0QCG6_9ACTN</name>
<accession>A0A2T0QCG6</accession>